<reference evidence="3" key="1">
    <citation type="journal article" date="2015" name="Proc. Natl. Acad. Sci. U.S.A.">
        <title>Genome sequencing of adzuki bean (Vigna angularis) provides insight into high starch and low fat accumulation and domestication.</title>
        <authorList>
            <person name="Yang K."/>
            <person name="Tian Z."/>
            <person name="Chen C."/>
            <person name="Luo L."/>
            <person name="Zhao B."/>
            <person name="Wang Z."/>
            <person name="Yu L."/>
            <person name="Li Y."/>
            <person name="Sun Y."/>
            <person name="Li W."/>
            <person name="Chen Y."/>
            <person name="Li Y."/>
            <person name="Zhang Y."/>
            <person name="Ai D."/>
            <person name="Zhao J."/>
            <person name="Shang C."/>
            <person name="Ma Y."/>
            <person name="Wu B."/>
            <person name="Wang M."/>
            <person name="Gao L."/>
            <person name="Sun D."/>
            <person name="Zhang P."/>
            <person name="Guo F."/>
            <person name="Wang W."/>
            <person name="Li Y."/>
            <person name="Wang J."/>
            <person name="Varshney R.K."/>
            <person name="Wang J."/>
            <person name="Ling H.Q."/>
            <person name="Wan P."/>
        </authorList>
    </citation>
    <scope>NUCLEOTIDE SEQUENCE</scope>
    <source>
        <strain evidence="3">cv. Jingnong 6</strain>
    </source>
</reference>
<dbReference type="Proteomes" id="UP000053144">
    <property type="component" value="Chromosome 3"/>
</dbReference>
<feature type="compositionally biased region" description="Low complexity" evidence="1">
    <location>
        <begin position="1"/>
        <end position="19"/>
    </location>
</feature>
<evidence type="ECO:0000313" key="2">
    <source>
        <dbReference type="EMBL" id="KOM38474.1"/>
    </source>
</evidence>
<evidence type="ECO:0000313" key="3">
    <source>
        <dbReference type="Proteomes" id="UP000053144"/>
    </source>
</evidence>
<feature type="region of interest" description="Disordered" evidence="1">
    <location>
        <begin position="89"/>
        <end position="131"/>
    </location>
</feature>
<protein>
    <submittedName>
        <fullName evidence="2">Uncharacterized protein</fullName>
    </submittedName>
</protein>
<feature type="region of interest" description="Disordered" evidence="1">
    <location>
        <begin position="1"/>
        <end position="54"/>
    </location>
</feature>
<feature type="compositionally biased region" description="Polar residues" evidence="1">
    <location>
        <begin position="20"/>
        <end position="31"/>
    </location>
</feature>
<dbReference type="EMBL" id="CM003373">
    <property type="protein sequence ID" value="KOM38474.1"/>
    <property type="molecule type" value="Genomic_DNA"/>
</dbReference>
<sequence>MVITSTPSPDPTSRPSSYSISAFETATTSADPDSAGDAVDPPLHDRPWIEPYGRGFVPSRVASEAITRSIKQQYLSPWPTWGAIPIDDREPFWQRFKPTPVQPTPVQPTPVQPSIEQQDDEDHSDDDYVDY</sequence>
<dbReference type="AlphaFoldDB" id="A0A0L9U7R3"/>
<feature type="compositionally biased region" description="Pro residues" evidence="1">
    <location>
        <begin position="100"/>
        <end position="111"/>
    </location>
</feature>
<evidence type="ECO:0000256" key="1">
    <source>
        <dbReference type="SAM" id="MobiDB-lite"/>
    </source>
</evidence>
<feature type="compositionally biased region" description="Acidic residues" evidence="1">
    <location>
        <begin position="117"/>
        <end position="131"/>
    </location>
</feature>
<name>A0A0L9U7R3_PHAAN</name>
<accession>A0A0L9U7R3</accession>
<gene>
    <name evidence="2" type="ORF">LR48_Vigan03g185600</name>
</gene>
<proteinExistence type="predicted"/>
<organism evidence="2 3">
    <name type="scientific">Phaseolus angularis</name>
    <name type="common">Azuki bean</name>
    <name type="synonym">Vigna angularis</name>
    <dbReference type="NCBI Taxonomy" id="3914"/>
    <lineage>
        <taxon>Eukaryota</taxon>
        <taxon>Viridiplantae</taxon>
        <taxon>Streptophyta</taxon>
        <taxon>Embryophyta</taxon>
        <taxon>Tracheophyta</taxon>
        <taxon>Spermatophyta</taxon>
        <taxon>Magnoliopsida</taxon>
        <taxon>eudicotyledons</taxon>
        <taxon>Gunneridae</taxon>
        <taxon>Pentapetalae</taxon>
        <taxon>rosids</taxon>
        <taxon>fabids</taxon>
        <taxon>Fabales</taxon>
        <taxon>Fabaceae</taxon>
        <taxon>Papilionoideae</taxon>
        <taxon>50 kb inversion clade</taxon>
        <taxon>NPAAA clade</taxon>
        <taxon>indigoferoid/millettioid clade</taxon>
        <taxon>Phaseoleae</taxon>
        <taxon>Vigna</taxon>
    </lineage>
</organism>
<dbReference type="Gramene" id="KOM38474">
    <property type="protein sequence ID" value="KOM38474"/>
    <property type="gene ID" value="LR48_Vigan03g185600"/>
</dbReference>